<organism evidence="2 3">
    <name type="scientific">Pseudobutyrivibrio xylanivorans</name>
    <dbReference type="NCBI Taxonomy" id="185007"/>
    <lineage>
        <taxon>Bacteria</taxon>
        <taxon>Bacillati</taxon>
        <taxon>Bacillota</taxon>
        <taxon>Clostridia</taxon>
        <taxon>Lachnospirales</taxon>
        <taxon>Lachnospiraceae</taxon>
        <taxon>Pseudobutyrivibrio</taxon>
    </lineage>
</organism>
<keyword evidence="1" id="KW-0472">Membrane</keyword>
<dbReference type="AlphaFoldDB" id="A0A1G5RYB1"/>
<name>A0A1G5RYB1_PSEXY</name>
<gene>
    <name evidence="2" type="ORF">SAMN02910350_01423</name>
</gene>
<keyword evidence="1" id="KW-0812">Transmembrane</keyword>
<evidence type="ECO:0000313" key="3">
    <source>
        <dbReference type="Proteomes" id="UP000199428"/>
    </source>
</evidence>
<reference evidence="2 3" key="1">
    <citation type="submission" date="2016-10" db="EMBL/GenBank/DDBJ databases">
        <authorList>
            <person name="de Groot N.N."/>
        </authorList>
    </citation>
    <scope>NUCLEOTIDE SEQUENCE [LARGE SCALE GENOMIC DNA]</scope>
    <source>
        <strain evidence="2 3">DSM 10317</strain>
    </source>
</reference>
<dbReference type="EMBL" id="FMWK01000006">
    <property type="protein sequence ID" value="SCZ78740.1"/>
    <property type="molecule type" value="Genomic_DNA"/>
</dbReference>
<accession>A0A1G5RYB1</accession>
<proteinExistence type="predicted"/>
<dbReference type="RefSeq" id="WP_090162366.1">
    <property type="nucleotide sequence ID" value="NZ_FMWK01000006.1"/>
</dbReference>
<evidence type="ECO:0000313" key="2">
    <source>
        <dbReference type="EMBL" id="SCZ78740.1"/>
    </source>
</evidence>
<feature type="transmembrane region" description="Helical" evidence="1">
    <location>
        <begin position="35"/>
        <end position="62"/>
    </location>
</feature>
<protein>
    <submittedName>
        <fullName evidence="2">Uncharacterized protein</fullName>
    </submittedName>
</protein>
<dbReference type="Proteomes" id="UP000199428">
    <property type="component" value="Unassembled WGS sequence"/>
</dbReference>
<evidence type="ECO:0000256" key="1">
    <source>
        <dbReference type="SAM" id="Phobius"/>
    </source>
</evidence>
<keyword evidence="1" id="KW-1133">Transmembrane helix</keyword>
<feature type="transmembrane region" description="Helical" evidence="1">
    <location>
        <begin position="74"/>
        <end position="94"/>
    </location>
</feature>
<sequence length="150" mass="17473">MINEERVRHMTAMAIFEKEMGPEYQPMLRYSKKEYIALHGWGGFLAGTLFYGVIYAAIVLYLVSNVLENITTMYILMIALAGLLVYAAYIIIHVHSARARAAKRYKHGKRLIKELAVKYSKLNHMYEAEMQQTRPFLARDYDDRKGLEEF</sequence>